<dbReference type="GO" id="GO:0016787">
    <property type="term" value="F:hydrolase activity"/>
    <property type="evidence" value="ECO:0007669"/>
    <property type="project" value="InterPro"/>
</dbReference>
<organism evidence="2">
    <name type="scientific">uncultured Rubellimicrobium sp</name>
    <dbReference type="NCBI Taxonomy" id="543078"/>
    <lineage>
        <taxon>Bacteria</taxon>
        <taxon>Pseudomonadati</taxon>
        <taxon>Pseudomonadota</taxon>
        <taxon>Alphaproteobacteria</taxon>
        <taxon>Rhodobacterales</taxon>
        <taxon>Roseobacteraceae</taxon>
        <taxon>Rubellimicrobium</taxon>
        <taxon>environmental samples</taxon>
    </lineage>
</organism>
<dbReference type="PANTHER" id="PTHR46623:SF6">
    <property type="entry name" value="ALPHA_BETA-HYDROLASES SUPERFAMILY PROTEIN"/>
    <property type="match status" value="1"/>
</dbReference>
<dbReference type="Gene3D" id="3.40.50.1820">
    <property type="entry name" value="alpha/beta hydrolase"/>
    <property type="match status" value="1"/>
</dbReference>
<proteinExistence type="predicted"/>
<sequence>MPHIVLFHSILGLRPIERDLTREWEDAGHTVNLPDLYDGRATNDYDEGFALFREIGRPTISARAAEAIAAAPAEAVLAGVSMGAGLVADHWGQRPQSRGALLIAGPAEWSPALRPGLPVQAHIARPDPFDPEEVFAEWEGANPGAALDLRRYDGVGHYFLDPALSDYGEKAAREARAAMLTFLASI</sequence>
<accession>A0A6N3ITW4</accession>
<feature type="domain" description="Dienelactone hydrolase" evidence="1">
    <location>
        <begin position="2"/>
        <end position="185"/>
    </location>
</feature>
<evidence type="ECO:0000259" key="1">
    <source>
        <dbReference type="Pfam" id="PF01738"/>
    </source>
</evidence>
<dbReference type="Pfam" id="PF01738">
    <property type="entry name" value="DLH"/>
    <property type="match status" value="1"/>
</dbReference>
<dbReference type="AlphaFoldDB" id="A0A6N3ITW4"/>
<dbReference type="InterPro" id="IPR002925">
    <property type="entry name" value="Dienelactn_hydro"/>
</dbReference>
<reference evidence="2" key="1">
    <citation type="submission" date="2020-02" db="EMBL/GenBank/DDBJ databases">
        <authorList>
            <person name="Meier V. D."/>
        </authorList>
    </citation>
    <scope>NUCLEOTIDE SEQUENCE</scope>
    <source>
        <strain evidence="2">AVDCRST_MAG15</strain>
    </source>
</reference>
<name>A0A6N3ITW4_9RHOB</name>
<protein>
    <recommendedName>
        <fullName evidence="1">Dienelactone hydrolase domain-containing protein</fullName>
    </recommendedName>
</protein>
<dbReference type="InterPro" id="IPR029058">
    <property type="entry name" value="AB_hydrolase_fold"/>
</dbReference>
<dbReference type="EMBL" id="CADCUU010000237">
    <property type="protein sequence ID" value="CAA9412122.1"/>
    <property type="molecule type" value="Genomic_DNA"/>
</dbReference>
<evidence type="ECO:0000313" key="2">
    <source>
        <dbReference type="EMBL" id="CAA9412122.1"/>
    </source>
</evidence>
<dbReference type="SUPFAM" id="SSF53474">
    <property type="entry name" value="alpha/beta-Hydrolases"/>
    <property type="match status" value="1"/>
</dbReference>
<dbReference type="PANTHER" id="PTHR46623">
    <property type="entry name" value="CARBOXYMETHYLENEBUTENOLIDASE-RELATED"/>
    <property type="match status" value="1"/>
</dbReference>
<gene>
    <name evidence="2" type="ORF">AVDCRST_MAG15-1720</name>
</gene>
<dbReference type="InterPro" id="IPR051049">
    <property type="entry name" value="Dienelactone_hydrolase-like"/>
</dbReference>